<dbReference type="EMBL" id="CP060719">
    <property type="protein sequence ID" value="QNN70582.1"/>
    <property type="molecule type" value="Genomic_DNA"/>
</dbReference>
<evidence type="ECO:0000313" key="1">
    <source>
        <dbReference type="EMBL" id="QNN70582.1"/>
    </source>
</evidence>
<name>A0A7G9SRV7_9GAMM</name>
<gene>
    <name evidence="1" type="ORF">H9L16_02865</name>
</gene>
<dbReference type="PANTHER" id="PTHR21174:SF0">
    <property type="entry name" value="HD PHOSPHOHYDROLASE FAMILY PROTEIN-RELATED"/>
    <property type="match status" value="1"/>
</dbReference>
<proteinExistence type="predicted"/>
<reference evidence="1 2" key="1">
    <citation type="submission" date="2020-08" db="EMBL/GenBank/DDBJ databases">
        <title>Genome sequence of Thermomonas carbonis KCTC 42013T.</title>
        <authorList>
            <person name="Hyun D.-W."/>
            <person name="Bae J.-W."/>
        </authorList>
    </citation>
    <scope>NUCLEOTIDE SEQUENCE [LARGE SCALE GENOMIC DNA]</scope>
    <source>
        <strain evidence="1 2">KCTC 42013</strain>
    </source>
</reference>
<dbReference type="Proteomes" id="UP000515804">
    <property type="component" value="Chromosome"/>
</dbReference>
<protein>
    <submittedName>
        <fullName evidence="1">N-methyl-D-aspartate receptor NMDAR2C subunit</fullName>
    </submittedName>
</protein>
<keyword evidence="2" id="KW-1185">Reference proteome</keyword>
<dbReference type="Gene3D" id="1.10.472.50">
    <property type="entry name" value="HD-domain/PDEase-like"/>
    <property type="match status" value="1"/>
</dbReference>
<dbReference type="PIRSF" id="PIRSF035170">
    <property type="entry name" value="HD_phosphohydro"/>
    <property type="match status" value="1"/>
</dbReference>
<sequence>MTKGTAMTPDRWQTLMLGLGWPQNEATFAALSDAYRQSHRHYHTQQHIADCLTRFDSLRHEAEQPHAIELALWFHDAVYDPYRSDNEQASADWAMRFLHENSAPVSLRDRVHGLIVATLHDAVATDHDTAIMIDIDLSILGATPDAYDAYRHAIRREYRWVPGLLFRRNRRAVLESFLRRKRIFQTDHFHSSLEDQARRNINAELEGLR</sequence>
<dbReference type="RefSeq" id="WP_187553098.1">
    <property type="nucleotide sequence ID" value="NZ_BMZL01000001.1"/>
</dbReference>
<dbReference type="KEGG" id="tcn:H9L16_02865"/>
<keyword evidence="1" id="KW-0675">Receptor</keyword>
<dbReference type="SUPFAM" id="SSF109604">
    <property type="entry name" value="HD-domain/PDEase-like"/>
    <property type="match status" value="1"/>
</dbReference>
<evidence type="ECO:0000313" key="2">
    <source>
        <dbReference type="Proteomes" id="UP000515804"/>
    </source>
</evidence>
<dbReference type="PANTHER" id="PTHR21174">
    <property type="match status" value="1"/>
</dbReference>
<accession>A0A7G9SRV7</accession>
<organism evidence="1 2">
    <name type="scientific">Thermomonas carbonis</name>
    <dbReference type="NCBI Taxonomy" id="1463158"/>
    <lineage>
        <taxon>Bacteria</taxon>
        <taxon>Pseudomonadati</taxon>
        <taxon>Pseudomonadota</taxon>
        <taxon>Gammaproteobacteria</taxon>
        <taxon>Lysobacterales</taxon>
        <taxon>Lysobacteraceae</taxon>
        <taxon>Thermomonas</taxon>
    </lineage>
</organism>
<dbReference type="AlphaFoldDB" id="A0A7G9SRV7"/>
<dbReference type="InterPro" id="IPR009218">
    <property type="entry name" value="HD_phosphohydro"/>
</dbReference>